<protein>
    <recommendedName>
        <fullName evidence="1">Reverse transcriptase zinc-binding domain-containing protein</fullName>
    </recommendedName>
</protein>
<dbReference type="AlphaFoldDB" id="A0AAF0T6D7"/>
<accession>A0AAF0T6D7</accession>
<evidence type="ECO:0000313" key="2">
    <source>
        <dbReference type="EMBL" id="WMV09517.1"/>
    </source>
</evidence>
<reference evidence="2" key="1">
    <citation type="submission" date="2023-08" db="EMBL/GenBank/DDBJ databases">
        <title>A de novo genome assembly of Solanum verrucosum Schlechtendal, a Mexican diploid species geographically isolated from the other diploid A-genome species in potato relatives.</title>
        <authorList>
            <person name="Hosaka K."/>
        </authorList>
    </citation>
    <scope>NUCLEOTIDE SEQUENCE</scope>
    <source>
        <tissue evidence="2">Young leaves</tissue>
    </source>
</reference>
<dbReference type="PANTHER" id="PTHR36617:SF16">
    <property type="entry name" value="OS04G0516500 PROTEIN"/>
    <property type="match status" value="1"/>
</dbReference>
<gene>
    <name evidence="2" type="ORF">MTR67_002902</name>
</gene>
<organism evidence="2 3">
    <name type="scientific">Solanum verrucosum</name>
    <dbReference type="NCBI Taxonomy" id="315347"/>
    <lineage>
        <taxon>Eukaryota</taxon>
        <taxon>Viridiplantae</taxon>
        <taxon>Streptophyta</taxon>
        <taxon>Embryophyta</taxon>
        <taxon>Tracheophyta</taxon>
        <taxon>Spermatophyta</taxon>
        <taxon>Magnoliopsida</taxon>
        <taxon>eudicotyledons</taxon>
        <taxon>Gunneridae</taxon>
        <taxon>Pentapetalae</taxon>
        <taxon>asterids</taxon>
        <taxon>lamiids</taxon>
        <taxon>Solanales</taxon>
        <taxon>Solanaceae</taxon>
        <taxon>Solanoideae</taxon>
        <taxon>Solaneae</taxon>
        <taxon>Solanum</taxon>
    </lineage>
</organism>
<proteinExistence type="predicted"/>
<sequence>MDVWHKAGRLENLFPDISTLVSHQHKSIGDHWSLQGWNFIFRKHLNDWEMQRVTDFYNTIGPLNGLEGCQDTLWWKGNKKGIFKVNCAYNWLNNSYQLTSNWPWKGIWKSKIPLKVSCFVWLLVKEAILTQDNLMKRRIPLCSRCLFYGETVETVNHLFLHCRVTSQLWRLFLNLKGVSWVMPSKITETIQSWEEAGMQFKSRERWRIVSTSIWWVIWKERNSRCCDSTENSMEKVKLNCLLLLCFWCNQLYSTDTISLIDVLDSI</sequence>
<dbReference type="PANTHER" id="PTHR36617">
    <property type="entry name" value="PROTEIN, PUTATIVE-RELATED"/>
    <property type="match status" value="1"/>
</dbReference>
<feature type="domain" description="Reverse transcriptase zinc-binding" evidence="1">
    <location>
        <begin position="83"/>
        <end position="169"/>
    </location>
</feature>
<evidence type="ECO:0000313" key="3">
    <source>
        <dbReference type="Proteomes" id="UP001234989"/>
    </source>
</evidence>
<evidence type="ECO:0000259" key="1">
    <source>
        <dbReference type="Pfam" id="PF13966"/>
    </source>
</evidence>
<dbReference type="Proteomes" id="UP001234989">
    <property type="component" value="Chromosome 1"/>
</dbReference>
<dbReference type="Pfam" id="PF13966">
    <property type="entry name" value="zf-RVT"/>
    <property type="match status" value="1"/>
</dbReference>
<name>A0AAF0T6D7_SOLVR</name>
<dbReference type="InterPro" id="IPR026960">
    <property type="entry name" value="RVT-Znf"/>
</dbReference>
<keyword evidence="3" id="KW-1185">Reference proteome</keyword>
<dbReference type="EMBL" id="CP133612">
    <property type="protein sequence ID" value="WMV09517.1"/>
    <property type="molecule type" value="Genomic_DNA"/>
</dbReference>